<dbReference type="InterPro" id="IPR040442">
    <property type="entry name" value="Pyrv_kinase-like_dom_sf"/>
</dbReference>
<dbReference type="CDD" id="cd00377">
    <property type="entry name" value="ICL_PEPM"/>
    <property type="match status" value="1"/>
</dbReference>
<dbReference type="InterPro" id="IPR015813">
    <property type="entry name" value="Pyrv/PenolPyrv_kinase-like_dom"/>
</dbReference>
<dbReference type="RefSeq" id="WP_336436725.1">
    <property type="nucleotide sequence ID" value="NZ_JBAWKS010000002.1"/>
</dbReference>
<protein>
    <submittedName>
        <fullName evidence="2">Isocitrate lyase/phosphoenolpyruvate mutase family protein</fullName>
    </submittedName>
</protein>
<dbReference type="SUPFAM" id="SSF51621">
    <property type="entry name" value="Phosphoenolpyruvate/pyruvate domain"/>
    <property type="match status" value="1"/>
</dbReference>
<evidence type="ECO:0000256" key="1">
    <source>
        <dbReference type="ARBA" id="ARBA00022723"/>
    </source>
</evidence>
<evidence type="ECO:0000313" key="3">
    <source>
        <dbReference type="Proteomes" id="UP001382455"/>
    </source>
</evidence>
<name>A0ABU8EYK5_9GAMM</name>
<organism evidence="2 3">
    <name type="scientific">Pseudoalteromonas spongiae</name>
    <dbReference type="NCBI Taxonomy" id="298657"/>
    <lineage>
        <taxon>Bacteria</taxon>
        <taxon>Pseudomonadati</taxon>
        <taxon>Pseudomonadota</taxon>
        <taxon>Gammaproteobacteria</taxon>
        <taxon>Alteromonadales</taxon>
        <taxon>Pseudoalteromonadaceae</taxon>
        <taxon>Pseudoalteromonas</taxon>
    </lineage>
</organism>
<dbReference type="InterPro" id="IPR039556">
    <property type="entry name" value="ICL/PEPM"/>
</dbReference>
<proteinExistence type="predicted"/>
<keyword evidence="2" id="KW-0456">Lyase</keyword>
<sequence>MTYTHFNQLHFGQTAVLIANVWDVPSALAAKHAGFNAIGTSSAAVAAQFGYEDGESMPFETLLMVVERILVNTDLPLTVDLESGYSDDPEAVATNIMRLVNLGVVGINIEDSKVNNGVRVLKSADEFASFLSHIQQVLKQRDCDVFINVRTDTYILECDDKLQETIKRGQLYQAVGATGLFVPCITDLNEISKVGECVSLPLNVMCMPDLADFDTLAKLGVNRISMGNFVFEKHQTNLSTLLSTINKQKRFTALFG</sequence>
<dbReference type="EMBL" id="JBAWKS010000002">
    <property type="protein sequence ID" value="MEI4551815.1"/>
    <property type="molecule type" value="Genomic_DNA"/>
</dbReference>
<comment type="caution">
    <text evidence="2">The sequence shown here is derived from an EMBL/GenBank/DDBJ whole genome shotgun (WGS) entry which is preliminary data.</text>
</comment>
<dbReference type="PANTHER" id="PTHR42905">
    <property type="entry name" value="PHOSPHOENOLPYRUVATE CARBOXYLASE"/>
    <property type="match status" value="1"/>
</dbReference>
<reference evidence="2 3" key="1">
    <citation type="submission" date="2023-12" db="EMBL/GenBank/DDBJ databases">
        <title>Friends and Foes: Symbiotic and Algicidal bacterial influence on Karenia brevis blooms.</title>
        <authorList>
            <person name="Fei C."/>
            <person name="Mohamed A.R."/>
            <person name="Booker A."/>
            <person name="Arshad M."/>
            <person name="Klass S."/>
            <person name="Ahn S."/>
            <person name="Gilbert P.M."/>
            <person name="Heil C.A."/>
            <person name="Martinez J.M."/>
            <person name="Amin S.A."/>
        </authorList>
    </citation>
    <scope>NUCLEOTIDE SEQUENCE [LARGE SCALE GENOMIC DNA]</scope>
    <source>
        <strain evidence="2 3">CE15</strain>
    </source>
</reference>
<keyword evidence="3" id="KW-1185">Reference proteome</keyword>
<dbReference type="Pfam" id="PF13714">
    <property type="entry name" value="PEP_mutase"/>
    <property type="match status" value="1"/>
</dbReference>
<dbReference type="Proteomes" id="UP001382455">
    <property type="component" value="Unassembled WGS sequence"/>
</dbReference>
<dbReference type="Gene3D" id="3.20.20.60">
    <property type="entry name" value="Phosphoenolpyruvate-binding domains"/>
    <property type="match status" value="1"/>
</dbReference>
<evidence type="ECO:0000313" key="2">
    <source>
        <dbReference type="EMBL" id="MEI4551815.1"/>
    </source>
</evidence>
<gene>
    <name evidence="2" type="ORF">WAE96_19220</name>
</gene>
<dbReference type="PANTHER" id="PTHR42905:SF16">
    <property type="entry name" value="CARBOXYPHOSPHONOENOLPYRUVATE PHOSPHONOMUTASE-LIKE PROTEIN (AFU_ORTHOLOGUE AFUA_5G07230)"/>
    <property type="match status" value="1"/>
</dbReference>
<accession>A0ABU8EYK5</accession>
<keyword evidence="1" id="KW-0479">Metal-binding</keyword>
<dbReference type="GO" id="GO:0016829">
    <property type="term" value="F:lyase activity"/>
    <property type="evidence" value="ECO:0007669"/>
    <property type="project" value="UniProtKB-KW"/>
</dbReference>